<dbReference type="AlphaFoldDB" id="A0A7S4PHA6"/>
<dbReference type="SUPFAM" id="SSF53850">
    <property type="entry name" value="Periplasmic binding protein-like II"/>
    <property type="match status" value="1"/>
</dbReference>
<evidence type="ECO:0000256" key="5">
    <source>
        <dbReference type="ARBA" id="ARBA00012655"/>
    </source>
</evidence>
<evidence type="ECO:0000256" key="4">
    <source>
        <dbReference type="ARBA" id="ARBA00005638"/>
    </source>
</evidence>
<dbReference type="UniPathway" id="UPA00251">
    <property type="reaction ID" value="UER00319"/>
</dbReference>
<dbReference type="Gene3D" id="3.40.190.10">
    <property type="entry name" value="Periplasmic binding protein-like II"/>
    <property type="match status" value="2"/>
</dbReference>
<dbReference type="InterPro" id="IPR022418">
    <property type="entry name" value="Porphobilinogen_deaminase_C"/>
</dbReference>
<evidence type="ECO:0000259" key="10">
    <source>
        <dbReference type="Pfam" id="PF03900"/>
    </source>
</evidence>
<organism evidence="11">
    <name type="scientific">Paramoeba aestuarina</name>
    <dbReference type="NCBI Taxonomy" id="180227"/>
    <lineage>
        <taxon>Eukaryota</taxon>
        <taxon>Amoebozoa</taxon>
        <taxon>Discosea</taxon>
        <taxon>Flabellinia</taxon>
        <taxon>Dactylopodida</taxon>
        <taxon>Paramoebidae</taxon>
        <taxon>Paramoeba</taxon>
    </lineage>
</organism>
<comment type="cofactor">
    <cofactor evidence="1">
        <name>dipyrromethane</name>
        <dbReference type="ChEBI" id="CHEBI:60342"/>
    </cofactor>
</comment>
<dbReference type="SUPFAM" id="SSF54782">
    <property type="entry name" value="Porphobilinogen deaminase (hydroxymethylbilane synthase), C-terminal domain"/>
    <property type="match status" value="1"/>
</dbReference>
<dbReference type="InterPro" id="IPR022417">
    <property type="entry name" value="Porphobilin_deaminase_N"/>
</dbReference>
<evidence type="ECO:0000256" key="1">
    <source>
        <dbReference type="ARBA" id="ARBA00001916"/>
    </source>
</evidence>
<evidence type="ECO:0000313" key="11">
    <source>
        <dbReference type="EMBL" id="CAE2334474.1"/>
    </source>
</evidence>
<feature type="domain" description="Porphobilinogen deaminase C-terminal" evidence="10">
    <location>
        <begin position="239"/>
        <end position="323"/>
    </location>
</feature>
<dbReference type="GO" id="GO:0004418">
    <property type="term" value="F:hydroxymethylbilane synthase activity"/>
    <property type="evidence" value="ECO:0007669"/>
    <property type="project" value="UniProtKB-EC"/>
</dbReference>
<dbReference type="EMBL" id="HBKR01036056">
    <property type="protein sequence ID" value="CAE2334474.1"/>
    <property type="molecule type" value="Transcribed_RNA"/>
</dbReference>
<dbReference type="InterPro" id="IPR036803">
    <property type="entry name" value="Porphobilinogen_deaminase_C_sf"/>
</dbReference>
<dbReference type="PROSITE" id="PS00533">
    <property type="entry name" value="PORPHOBILINOGEN_DEAM"/>
    <property type="match status" value="1"/>
</dbReference>
<dbReference type="FunFam" id="3.40.190.10:FF:000005">
    <property type="entry name" value="Porphobilinogen deaminase"/>
    <property type="match status" value="1"/>
</dbReference>
<comment type="function">
    <text evidence="2">Tetrapolymerization of the monopyrrole PBG into the hydroxymethylbilane pre-uroporphyrinogen in several discrete steps.</text>
</comment>
<evidence type="ECO:0000259" key="9">
    <source>
        <dbReference type="Pfam" id="PF01379"/>
    </source>
</evidence>
<keyword evidence="7" id="KW-0627">Porphyrin biosynthesis</keyword>
<evidence type="ECO:0000256" key="6">
    <source>
        <dbReference type="ARBA" id="ARBA00022679"/>
    </source>
</evidence>
<dbReference type="Gene3D" id="3.30.160.40">
    <property type="entry name" value="Porphobilinogen deaminase, C-terminal domain"/>
    <property type="match status" value="1"/>
</dbReference>
<dbReference type="GO" id="GO:0006782">
    <property type="term" value="P:protoporphyrinogen IX biosynthetic process"/>
    <property type="evidence" value="ECO:0007669"/>
    <property type="project" value="UniProtKB-UniPathway"/>
</dbReference>
<dbReference type="GO" id="GO:0005737">
    <property type="term" value="C:cytoplasm"/>
    <property type="evidence" value="ECO:0007669"/>
    <property type="project" value="TreeGrafter"/>
</dbReference>
<keyword evidence="6" id="KW-0808">Transferase</keyword>
<evidence type="ECO:0000256" key="8">
    <source>
        <dbReference type="ARBA" id="ARBA00033064"/>
    </source>
</evidence>
<dbReference type="InterPro" id="IPR022419">
    <property type="entry name" value="Porphobilin_deaminase_cofac_BS"/>
</dbReference>
<protein>
    <recommendedName>
        <fullName evidence="5">hydroxymethylbilane synthase</fullName>
        <ecNumber evidence="5">2.5.1.61</ecNumber>
    </recommendedName>
    <alternativeName>
        <fullName evidence="8">Hydroxymethylbilane synthase</fullName>
    </alternativeName>
</protein>
<reference evidence="11" key="1">
    <citation type="submission" date="2021-01" db="EMBL/GenBank/DDBJ databases">
        <authorList>
            <person name="Corre E."/>
            <person name="Pelletier E."/>
            <person name="Niang G."/>
            <person name="Scheremetjew M."/>
            <person name="Finn R."/>
            <person name="Kale V."/>
            <person name="Holt S."/>
            <person name="Cochrane G."/>
            <person name="Meng A."/>
            <person name="Brown T."/>
            <person name="Cohen L."/>
        </authorList>
    </citation>
    <scope>NUCLEOTIDE SEQUENCE</scope>
    <source>
        <strain evidence="11">SoJaBio B1-5/56/2</strain>
    </source>
</reference>
<dbReference type="EC" id="2.5.1.61" evidence="5"/>
<sequence length="336" mass="36558">MATEKEEIRIVTRNSQLAMAQTNHVQALLEKAHPELSVKVTPIMTSGDKNLKQALSEIGDKGLFTQELETMILNGDVDVAVHSLKDLPTALPAGLVVSAITKREDDRDCVVLNSKYSELKEKEEKKDLISHLPEGAKVGTSSLRRAAQLKRKYPQINCQSVRGNIQTRLRKLEDENYDCLVLAAAGLHRGGLGERIDEYLDYETSLPAVGQGALGIEGRENDDKMKKLLQSVVCETTTLRCLAERAFLRKLEGGCQAPIAAHCVVSSPSSSSLALSLTGRVLSLDGSKLVHVEESVTISSSLSFEEQQKKVEEMGKKAGAKALEQGAGELIEAARK</sequence>
<comment type="similarity">
    <text evidence="4">Belongs to the HMBS family.</text>
</comment>
<evidence type="ECO:0000256" key="7">
    <source>
        <dbReference type="ARBA" id="ARBA00023244"/>
    </source>
</evidence>
<gene>
    <name evidence="11" type="ORF">NAES01612_LOCUS23589</name>
</gene>
<dbReference type="PANTHER" id="PTHR11557">
    <property type="entry name" value="PORPHOBILINOGEN DEAMINASE"/>
    <property type="match status" value="1"/>
</dbReference>
<dbReference type="FunFam" id="3.40.190.10:FF:000004">
    <property type="entry name" value="Porphobilinogen deaminase"/>
    <property type="match status" value="1"/>
</dbReference>
<dbReference type="PIRSF" id="PIRSF001438">
    <property type="entry name" value="4pyrrol_synth_OHMeBilane_synth"/>
    <property type="match status" value="1"/>
</dbReference>
<dbReference type="PANTHER" id="PTHR11557:SF0">
    <property type="entry name" value="PORPHOBILINOGEN DEAMINASE"/>
    <property type="match status" value="1"/>
</dbReference>
<dbReference type="HAMAP" id="MF_00260">
    <property type="entry name" value="Porphobil_deam"/>
    <property type="match status" value="1"/>
</dbReference>
<name>A0A7S4PHA6_9EUKA</name>
<proteinExistence type="inferred from homology"/>
<dbReference type="PRINTS" id="PR00151">
    <property type="entry name" value="PORPHBDMNASE"/>
</dbReference>
<dbReference type="NCBIfam" id="TIGR00212">
    <property type="entry name" value="hemC"/>
    <property type="match status" value="1"/>
</dbReference>
<comment type="pathway">
    <text evidence="3">Porphyrin-containing compound metabolism; protoporphyrin-IX biosynthesis; coproporphyrinogen-III from 5-aminolevulinate: step 2/4.</text>
</comment>
<evidence type="ECO:0000256" key="2">
    <source>
        <dbReference type="ARBA" id="ARBA00002869"/>
    </source>
</evidence>
<dbReference type="Pfam" id="PF03900">
    <property type="entry name" value="Porphobil_deamC"/>
    <property type="match status" value="1"/>
</dbReference>
<dbReference type="Pfam" id="PF01379">
    <property type="entry name" value="Porphobil_deam"/>
    <property type="match status" value="1"/>
</dbReference>
<feature type="domain" description="Porphobilinogen deaminase N-terminal" evidence="9">
    <location>
        <begin position="8"/>
        <end position="226"/>
    </location>
</feature>
<evidence type="ECO:0000256" key="3">
    <source>
        <dbReference type="ARBA" id="ARBA00004735"/>
    </source>
</evidence>
<dbReference type="InterPro" id="IPR000860">
    <property type="entry name" value="HemC"/>
</dbReference>
<accession>A0A7S4PHA6</accession>